<proteinExistence type="predicted"/>
<evidence type="ECO:0000256" key="1">
    <source>
        <dbReference type="SAM" id="Phobius"/>
    </source>
</evidence>
<feature type="transmembrane region" description="Helical" evidence="1">
    <location>
        <begin position="232"/>
        <end position="256"/>
    </location>
</feature>
<comment type="caution">
    <text evidence="2">The sequence shown here is derived from an EMBL/GenBank/DDBJ whole genome shotgun (WGS) entry which is preliminary data.</text>
</comment>
<organism evidence="2 3">
    <name type="scientific">Sporosarcina highlanderae</name>
    <dbReference type="NCBI Taxonomy" id="3035916"/>
    <lineage>
        <taxon>Bacteria</taxon>
        <taxon>Bacillati</taxon>
        <taxon>Bacillota</taxon>
        <taxon>Bacilli</taxon>
        <taxon>Bacillales</taxon>
        <taxon>Caryophanaceae</taxon>
        <taxon>Sporosarcina</taxon>
    </lineage>
</organism>
<evidence type="ECO:0008006" key="4">
    <source>
        <dbReference type="Google" id="ProtNLM"/>
    </source>
</evidence>
<dbReference type="Proteomes" id="UP001175097">
    <property type="component" value="Unassembled WGS sequence"/>
</dbReference>
<keyword evidence="1" id="KW-0472">Membrane</keyword>
<feature type="transmembrane region" description="Helical" evidence="1">
    <location>
        <begin position="97"/>
        <end position="125"/>
    </location>
</feature>
<feature type="transmembrane region" description="Helical" evidence="1">
    <location>
        <begin position="53"/>
        <end position="76"/>
    </location>
</feature>
<keyword evidence="1" id="KW-1133">Transmembrane helix</keyword>
<sequence>MKQWNGLLHKEWVQWRVQIIVLVLLMLMGLFIFPTFLKVLTVGEGEFPVFEMAMIISFVAAGACVFVPVIAFATTFNKDMKVPDLWLHSTATTSKLIGVKLFMAAGMGLVYLLVPVVVVATRYLFTPHPEVMFSELLFVGVLLISAVFLMSIQFMVYGFFFIVIDQLLKPLLKGFSLVITLVLFIISARVYGEVTSSSFYERFIKVGRFDLVAIKNTNIEISYDNFMFQNTVLYVGEIAFAIFFTVGILYLAITLFEKRVRL</sequence>
<accession>A0ABT8JNC0</accession>
<feature type="transmembrane region" description="Helical" evidence="1">
    <location>
        <begin position="137"/>
        <end position="164"/>
    </location>
</feature>
<keyword evidence="3" id="KW-1185">Reference proteome</keyword>
<dbReference type="RefSeq" id="WP_301242172.1">
    <property type="nucleotide sequence ID" value="NZ_JAROCC010000002.1"/>
</dbReference>
<feature type="transmembrane region" description="Helical" evidence="1">
    <location>
        <begin position="171"/>
        <end position="191"/>
    </location>
</feature>
<protein>
    <recommendedName>
        <fullName evidence="4">ABC transporter permease</fullName>
    </recommendedName>
</protein>
<evidence type="ECO:0000313" key="2">
    <source>
        <dbReference type="EMBL" id="MDN4606648.1"/>
    </source>
</evidence>
<dbReference type="EMBL" id="JAROCC010000002">
    <property type="protein sequence ID" value="MDN4606648.1"/>
    <property type="molecule type" value="Genomic_DNA"/>
</dbReference>
<feature type="transmembrane region" description="Helical" evidence="1">
    <location>
        <begin position="12"/>
        <end position="33"/>
    </location>
</feature>
<keyword evidence="1" id="KW-0812">Transmembrane</keyword>
<gene>
    <name evidence="2" type="ORF">P5G49_04055</name>
</gene>
<reference evidence="2" key="1">
    <citation type="submission" date="2023-03" db="EMBL/GenBank/DDBJ databases">
        <title>MT1 and MT2 Draft Genomes of Novel Species.</title>
        <authorList>
            <person name="Venkateswaran K."/>
        </authorList>
    </citation>
    <scope>NUCLEOTIDE SEQUENCE</scope>
    <source>
        <strain evidence="2">F6_3S_P_2</strain>
    </source>
</reference>
<name>A0ABT8JNC0_9BACL</name>
<evidence type="ECO:0000313" key="3">
    <source>
        <dbReference type="Proteomes" id="UP001175097"/>
    </source>
</evidence>